<dbReference type="Pfam" id="PF11935">
    <property type="entry name" value="SYMPK_PTA1_N"/>
    <property type="match status" value="2"/>
</dbReference>
<dbReference type="Proteomes" id="UP000326939">
    <property type="component" value="Chromosome 2"/>
</dbReference>
<feature type="domain" description="Symplekin/Pta1 N-terminal" evidence="3">
    <location>
        <begin position="92"/>
        <end position="240"/>
    </location>
</feature>
<sequence length="1484" mass="163723">MDQARSLLTAANSHGDLTVKLSSLKQAKDVLLSLEPSLAAELFPSLVELQYSPEGIVRQKLVEVIEEIGLKAMENCSILIPVLLALLRDNDSIVARESIVSGTHLYCGVLEEMALQRHRRGMVERWLEGLWIWMIKFKEAVFAIALEPGPVGIKLLALKFLETYILLFTTETNDSDRLVAEGSGSRQLFNISWVAGGHPVLDPVSLMSDANKTLVILLDFLWSPGSLPGALMIAVVNCLKSQNLEVHPLFGYNEIWSASMLWDYYQKSYHADQISYEELLGRDTAALVVQTMGVTGLDSAYVFLDTSEHHLPSDRNGLQMLSLSFYAVIFFDDLQMLNIVYTDDYVLLSYFFKLQYLYLVTSELNDRELGKVWVFYAFGLQMIVIFYLIPGLYALHVFLAAVARKRPLHYGTVLSALLDFDPKVEKGCHAASIQYSLRTAFLGFLRCTYPTILESRDKLLRALRAMNAGDAAEQAIRQVDKMIKNNERTSREVRFSRDDQPTSQLAVSGDQLRKRCVPMDNEEQANGHEMAQKRIRYGPNILSTSPIPINDSGPDSVSVNGVSANVHVSDSDLTPAEQMIAMIGALLAEGERGAESLELLISNIHPDLLADIVITNMKHLPKSSPPLTRLGSLPVTMQNCSLSSPAQVVAPSAPVSSAQGPFPVVTTCNVSLSDTPIVNNFPVDSKRDPRRDPRRLDPRRTATSVGVPSVAIVDDHGGMQPEMDDSVSLSKASPLPVVTSVENPLEPHISNSKIEDNSLEGLLVSKTDQVSMNEEVICRPEEIVPMSEANASSDQTFSPPHTSEEGDVVLKLSDFEVASGAVMLSVMEPEQLSPDVSNISVPEEICQVDLPQLPPYIELTEEQQNTVRRLAVERVIESYKHLSGTECIQTRMALLARLVAQINADDDIVVILRKHVLVDYQQHKGHEVVLHFLYHLHSLTILDSVGSASYAAVLYEKFLLAVAKSLLDAFPASDKSFSKLLGEVPFLPESAFKLLDDLCQCDIFDSHGKEVHDGERVTQGLGAVWSLILGRPNNRLAFLDIALKCAVHSQDDIRSKAIRLVANKLYQLNYISQNIEQFATNMLLSAVEQRASDINPSQSVSTDQVVSQEVSVSCSQVSETGNCENDSMKGAQPLVQSVSTMSFPEVQRHISLFFALCTKNPSLLQTVFDIYGQAPKTVKQAVHRHIPVLIRALGSSYSELLRIISDPPEGCENLLMLVLQILTQETTPSANLITTVKHLYETKLEDATILIPILSSLSKNEVLPIFPRLVGLPIEKFQMALAHILQGSAHTGPALTPAEVLVSIHDISPNKDGLPLKKITDACSACFEQRTVFTQQVLAKALNQMVEQTPLPLLFMRTVIQAIDAFPSLVDFVMEILSKLVSRQVWKMPKLWVGFLKCVSQTRPHSFHVLLQLPPSQLESALNKHANLRGPLATYANQANTKTSLPRSTLAILGLVNEQHMQQLPVSSLHPSSTSSSAHGANTA</sequence>
<accession>A0A5N5NNM0</accession>
<evidence type="ECO:0000256" key="2">
    <source>
        <dbReference type="SAM" id="Phobius"/>
    </source>
</evidence>
<feature type="transmembrane region" description="Helical" evidence="2">
    <location>
        <begin position="373"/>
        <end position="399"/>
    </location>
</feature>
<feature type="compositionally biased region" description="Basic and acidic residues" evidence="1">
    <location>
        <begin position="684"/>
        <end position="700"/>
    </location>
</feature>
<evidence type="ECO:0000313" key="6">
    <source>
        <dbReference type="Proteomes" id="UP000326939"/>
    </source>
</evidence>
<dbReference type="PANTHER" id="PTHR47184">
    <property type="entry name" value="PHOSPHATIDYLINOSITOL 3-AND 4-KINASE FAMILY PROTEIN-RELATED"/>
    <property type="match status" value="1"/>
</dbReference>
<dbReference type="InterPro" id="IPR011989">
    <property type="entry name" value="ARM-like"/>
</dbReference>
<keyword evidence="2" id="KW-0812">Transmembrane</keyword>
<comment type="caution">
    <text evidence="5">The sequence shown here is derived from an EMBL/GenBank/DDBJ whole genome shotgun (WGS) entry which is preliminary data.</text>
</comment>
<proteinExistence type="predicted"/>
<feature type="transmembrane region" description="Helical" evidence="2">
    <location>
        <begin position="345"/>
        <end position="361"/>
    </location>
</feature>
<dbReference type="PANTHER" id="PTHR47184:SF3">
    <property type="entry name" value="PHOSPHATIDYLINOSITOL 3-AND 4-KINASE FAMILY PROTEIN-RELATED"/>
    <property type="match status" value="1"/>
</dbReference>
<organism evidence="5 6">
    <name type="scientific">Salix brachista</name>
    <dbReference type="NCBI Taxonomy" id="2182728"/>
    <lineage>
        <taxon>Eukaryota</taxon>
        <taxon>Viridiplantae</taxon>
        <taxon>Streptophyta</taxon>
        <taxon>Embryophyta</taxon>
        <taxon>Tracheophyta</taxon>
        <taxon>Spermatophyta</taxon>
        <taxon>Magnoliopsida</taxon>
        <taxon>eudicotyledons</taxon>
        <taxon>Gunneridae</taxon>
        <taxon>Pentapetalae</taxon>
        <taxon>rosids</taxon>
        <taxon>fabids</taxon>
        <taxon>Malpighiales</taxon>
        <taxon>Salicaceae</taxon>
        <taxon>Saliceae</taxon>
        <taxon>Salix</taxon>
    </lineage>
</organism>
<feature type="compositionally biased region" description="Low complexity" evidence="1">
    <location>
        <begin position="1467"/>
        <end position="1477"/>
    </location>
</feature>
<keyword evidence="6" id="KW-1185">Reference proteome</keyword>
<name>A0A5N5NNM0_9ROSI</name>
<feature type="region of interest" description="Disordered" evidence="1">
    <location>
        <begin position="678"/>
        <end position="705"/>
    </location>
</feature>
<dbReference type="EMBL" id="VDCV01000002">
    <property type="protein sequence ID" value="KAB5568779.1"/>
    <property type="molecule type" value="Genomic_DNA"/>
</dbReference>
<evidence type="ECO:0000313" key="5">
    <source>
        <dbReference type="EMBL" id="KAB5568779.1"/>
    </source>
</evidence>
<dbReference type="SUPFAM" id="SSF48371">
    <property type="entry name" value="ARM repeat"/>
    <property type="match status" value="2"/>
</dbReference>
<evidence type="ECO:0000259" key="3">
    <source>
        <dbReference type="Pfam" id="PF11935"/>
    </source>
</evidence>
<protein>
    <recommendedName>
        <fullName evidence="7">Symplekin C-terminal domain-containing protein</fullName>
    </recommendedName>
</protein>
<evidence type="ECO:0000256" key="1">
    <source>
        <dbReference type="SAM" id="MobiDB-lite"/>
    </source>
</evidence>
<gene>
    <name evidence="5" type="ORF">DKX38_002572</name>
</gene>
<feature type="region of interest" description="Disordered" evidence="1">
    <location>
        <begin position="1464"/>
        <end position="1484"/>
    </location>
</feature>
<reference evidence="6" key="1">
    <citation type="journal article" date="2019" name="Gigascience">
        <title>De novo genome assembly of the endangered Acer yangbiense, a plant species with extremely small populations endemic to Yunnan Province, China.</title>
        <authorList>
            <person name="Yang J."/>
            <person name="Wariss H.M."/>
            <person name="Tao L."/>
            <person name="Zhang R."/>
            <person name="Yun Q."/>
            <person name="Hollingsworth P."/>
            <person name="Dao Z."/>
            <person name="Luo G."/>
            <person name="Guo H."/>
            <person name="Ma Y."/>
            <person name="Sun W."/>
        </authorList>
    </citation>
    <scope>NUCLEOTIDE SEQUENCE [LARGE SCALE GENOMIC DNA]</scope>
    <source>
        <strain evidence="6">cv. br00</strain>
    </source>
</reference>
<feature type="domain" description="Symplekin C-terminal" evidence="4">
    <location>
        <begin position="1246"/>
        <end position="1424"/>
    </location>
</feature>
<dbReference type="InterPro" id="IPR032460">
    <property type="entry name" value="Symplekin/Pta1_N"/>
</dbReference>
<feature type="domain" description="Symplekin/Pta1 N-terminal" evidence="3">
    <location>
        <begin position="399"/>
        <end position="472"/>
    </location>
</feature>
<keyword evidence="2" id="KW-0472">Membrane</keyword>
<keyword evidence="2" id="KW-1133">Transmembrane helix</keyword>
<evidence type="ECO:0000259" key="4">
    <source>
        <dbReference type="Pfam" id="PF12295"/>
    </source>
</evidence>
<dbReference type="Gene3D" id="1.25.10.10">
    <property type="entry name" value="Leucine-rich Repeat Variant"/>
    <property type="match status" value="2"/>
</dbReference>
<dbReference type="Pfam" id="PF12295">
    <property type="entry name" value="Symplekin_C"/>
    <property type="match status" value="1"/>
</dbReference>
<dbReference type="InterPro" id="IPR016024">
    <property type="entry name" value="ARM-type_fold"/>
</dbReference>
<evidence type="ECO:0008006" key="7">
    <source>
        <dbReference type="Google" id="ProtNLM"/>
    </source>
</evidence>
<dbReference type="InterPro" id="IPR022075">
    <property type="entry name" value="Symplekin_C"/>
</dbReference>